<evidence type="ECO:0000256" key="1">
    <source>
        <dbReference type="PROSITE-ProRule" id="PRU00176"/>
    </source>
</evidence>
<protein>
    <submittedName>
        <fullName evidence="4">BQ2448_812 protein</fullName>
    </submittedName>
</protein>
<feature type="region of interest" description="Disordered" evidence="2">
    <location>
        <begin position="304"/>
        <end position="461"/>
    </location>
</feature>
<feature type="region of interest" description="Disordered" evidence="2">
    <location>
        <begin position="1"/>
        <end position="56"/>
    </location>
</feature>
<keyword evidence="5" id="KW-1185">Reference proteome</keyword>
<sequence>MPPISQRLGGRSHSTSDDSQRPRMGPDRSHSGSYRAEPYPQSRLDPSTLTSWKRGGSRVDLFDESSSTYNIRLNQGLFPHADPPAPEVSRRVEHVPEDVERATIAAPLAVNTPSAATDLADRFLPGSTGAARPASAPAIPHYDPAAEQRARRVQQQKEHEERRLRMLAEDEAKKRLQQQQARDRFQKKIADFESKGFVIQVEGLVYGTSADDVQTAFGAYGETTYCYIVNEDTAREDDPLIARLTFKQFDSAAEACAKLHGAIADGRELTVKQVERTPYPPTSTDILGVAPTSSVFVSTSYSAPVSHAQPSRPDPSTQYADTRFANPSRSMHDDDGMDVDMSEFTPARSSTAPPARNQPGPAHRGGARGGGGAARNGPTDAAQNTRSNQHPPTGPKGQGPAQAPATTSLLDRLGGGNIRGGHPAGRQGESGRGRGGNGTRQAQKGGSANSGSFQSLVARMS</sequence>
<dbReference type="CDD" id="cd00590">
    <property type="entry name" value="RRM_SF"/>
    <property type="match status" value="1"/>
</dbReference>
<feature type="compositionally biased region" description="Gly residues" evidence="2">
    <location>
        <begin position="413"/>
        <end position="438"/>
    </location>
</feature>
<dbReference type="InterPro" id="IPR035979">
    <property type="entry name" value="RBD_domain_sf"/>
</dbReference>
<organism evidence="4 5">
    <name type="scientific">Microbotryum intermedium</name>
    <dbReference type="NCBI Taxonomy" id="269621"/>
    <lineage>
        <taxon>Eukaryota</taxon>
        <taxon>Fungi</taxon>
        <taxon>Dikarya</taxon>
        <taxon>Basidiomycota</taxon>
        <taxon>Pucciniomycotina</taxon>
        <taxon>Microbotryomycetes</taxon>
        <taxon>Microbotryales</taxon>
        <taxon>Microbotryaceae</taxon>
        <taxon>Microbotryum</taxon>
    </lineage>
</organism>
<dbReference type="Proteomes" id="UP000198372">
    <property type="component" value="Unassembled WGS sequence"/>
</dbReference>
<dbReference type="InterPro" id="IPR000504">
    <property type="entry name" value="RRM_dom"/>
</dbReference>
<dbReference type="Pfam" id="PF00076">
    <property type="entry name" value="RRM_1"/>
    <property type="match status" value="1"/>
</dbReference>
<evidence type="ECO:0000256" key="2">
    <source>
        <dbReference type="SAM" id="MobiDB-lite"/>
    </source>
</evidence>
<name>A0A238F9A3_9BASI</name>
<dbReference type="EMBL" id="FMSP01000003">
    <property type="protein sequence ID" value="SCV68691.1"/>
    <property type="molecule type" value="Genomic_DNA"/>
</dbReference>
<evidence type="ECO:0000259" key="3">
    <source>
        <dbReference type="PROSITE" id="PS50102"/>
    </source>
</evidence>
<keyword evidence="1" id="KW-0694">RNA-binding</keyword>
<feature type="compositionally biased region" description="Polar residues" evidence="2">
    <location>
        <begin position="381"/>
        <end position="391"/>
    </location>
</feature>
<evidence type="ECO:0000313" key="5">
    <source>
        <dbReference type="Proteomes" id="UP000198372"/>
    </source>
</evidence>
<dbReference type="SUPFAM" id="SSF54928">
    <property type="entry name" value="RNA-binding domain, RBD"/>
    <property type="match status" value="1"/>
</dbReference>
<gene>
    <name evidence="4" type="ORF">BQ2448_812</name>
</gene>
<dbReference type="OrthoDB" id="6159137at2759"/>
<dbReference type="InterPro" id="IPR012677">
    <property type="entry name" value="Nucleotide-bd_a/b_plait_sf"/>
</dbReference>
<dbReference type="Gene3D" id="3.30.70.330">
    <property type="match status" value="1"/>
</dbReference>
<evidence type="ECO:0000313" key="4">
    <source>
        <dbReference type="EMBL" id="SCV68691.1"/>
    </source>
</evidence>
<dbReference type="SMART" id="SM00360">
    <property type="entry name" value="RRM"/>
    <property type="match status" value="1"/>
</dbReference>
<dbReference type="STRING" id="269621.A0A238F9A3"/>
<reference evidence="5" key="1">
    <citation type="submission" date="2016-09" db="EMBL/GenBank/DDBJ databases">
        <authorList>
            <person name="Jeantristanb JTB J.-T."/>
            <person name="Ricardo R."/>
        </authorList>
    </citation>
    <scope>NUCLEOTIDE SEQUENCE [LARGE SCALE GENOMIC DNA]</scope>
</reference>
<proteinExistence type="predicted"/>
<dbReference type="GO" id="GO:0003723">
    <property type="term" value="F:RNA binding"/>
    <property type="evidence" value="ECO:0007669"/>
    <property type="project" value="UniProtKB-UniRule"/>
</dbReference>
<dbReference type="AlphaFoldDB" id="A0A238F9A3"/>
<feature type="compositionally biased region" description="Polar residues" evidence="2">
    <location>
        <begin position="314"/>
        <end position="329"/>
    </location>
</feature>
<feature type="domain" description="RRM" evidence="3">
    <location>
        <begin position="197"/>
        <end position="276"/>
    </location>
</feature>
<accession>A0A238F9A3</accession>
<dbReference type="PROSITE" id="PS50102">
    <property type="entry name" value="RRM"/>
    <property type="match status" value="1"/>
</dbReference>
<feature type="compositionally biased region" description="Basic and acidic residues" evidence="2">
    <location>
        <begin position="14"/>
        <end position="30"/>
    </location>
</feature>
<feature type="compositionally biased region" description="Polar residues" evidence="2">
    <location>
        <begin position="441"/>
        <end position="455"/>
    </location>
</feature>